<evidence type="ECO:0000256" key="2">
    <source>
        <dbReference type="ARBA" id="ARBA00001966"/>
    </source>
</evidence>
<dbReference type="AlphaFoldDB" id="A0A921NUS2"/>
<evidence type="ECO:0000259" key="17">
    <source>
        <dbReference type="PROSITE" id="PS50109"/>
    </source>
</evidence>
<dbReference type="GO" id="GO:0051539">
    <property type="term" value="F:4 iron, 4 sulfur cluster binding"/>
    <property type="evidence" value="ECO:0007669"/>
    <property type="project" value="UniProtKB-KW"/>
</dbReference>
<dbReference type="NCBIfam" id="TIGR00229">
    <property type="entry name" value="sensory_box"/>
    <property type="match status" value="2"/>
</dbReference>
<dbReference type="InterPro" id="IPR011712">
    <property type="entry name" value="Sig_transdc_His_kin_sub3_dim/P"/>
</dbReference>
<evidence type="ECO:0000256" key="13">
    <source>
        <dbReference type="ARBA" id="ARBA00023014"/>
    </source>
</evidence>
<dbReference type="InterPro" id="IPR003594">
    <property type="entry name" value="HATPase_dom"/>
</dbReference>
<feature type="transmembrane region" description="Helical" evidence="16">
    <location>
        <begin position="41"/>
        <end position="62"/>
    </location>
</feature>
<dbReference type="Proteomes" id="UP000717981">
    <property type="component" value="Unassembled WGS sequence"/>
</dbReference>
<dbReference type="Gene3D" id="3.30.450.20">
    <property type="entry name" value="PAS domain"/>
    <property type="match status" value="2"/>
</dbReference>
<dbReference type="InterPro" id="IPR050482">
    <property type="entry name" value="Sensor_HK_TwoCompSys"/>
</dbReference>
<dbReference type="PROSITE" id="PS50109">
    <property type="entry name" value="HIS_KIN"/>
    <property type="match status" value="1"/>
</dbReference>
<evidence type="ECO:0000256" key="7">
    <source>
        <dbReference type="ARBA" id="ARBA00022490"/>
    </source>
</evidence>
<keyword evidence="13" id="KW-0411">Iron-sulfur</keyword>
<organism evidence="19 20">
    <name type="scientific">Pseudoxanthomonas taiwanensis</name>
    <dbReference type="NCBI Taxonomy" id="176598"/>
    <lineage>
        <taxon>Bacteria</taxon>
        <taxon>Pseudomonadati</taxon>
        <taxon>Pseudomonadota</taxon>
        <taxon>Gammaproteobacteria</taxon>
        <taxon>Lysobacterales</taxon>
        <taxon>Lysobacteraceae</taxon>
        <taxon>Pseudoxanthomonas</taxon>
    </lineage>
</organism>
<dbReference type="PROSITE" id="PS50112">
    <property type="entry name" value="PAS"/>
    <property type="match status" value="2"/>
</dbReference>
<keyword evidence="8" id="KW-0808">Transferase</keyword>
<dbReference type="Pfam" id="PF02518">
    <property type="entry name" value="HATPase_c"/>
    <property type="match status" value="1"/>
</dbReference>
<dbReference type="GO" id="GO:0003677">
    <property type="term" value="F:DNA binding"/>
    <property type="evidence" value="ECO:0007669"/>
    <property type="project" value="UniProtKB-KW"/>
</dbReference>
<keyword evidence="16" id="KW-0472">Membrane</keyword>
<dbReference type="Pfam" id="PF07730">
    <property type="entry name" value="HisKA_3"/>
    <property type="match status" value="1"/>
</dbReference>
<dbReference type="EC" id="2.7.13.3" evidence="4"/>
<evidence type="ECO:0000256" key="9">
    <source>
        <dbReference type="ARBA" id="ARBA00022723"/>
    </source>
</evidence>
<dbReference type="RefSeq" id="WP_162123748.1">
    <property type="nucleotide sequence ID" value="NZ_PDWK01000012.1"/>
</dbReference>
<dbReference type="InterPro" id="IPR013767">
    <property type="entry name" value="PAS_fold"/>
</dbReference>
<dbReference type="SUPFAM" id="SSF55785">
    <property type="entry name" value="PYP-like sensor domain (PAS domain)"/>
    <property type="match status" value="2"/>
</dbReference>
<protein>
    <recommendedName>
        <fullName evidence="5">Oxygen sensor histidine kinase NreB</fullName>
        <ecNumber evidence="4">2.7.13.3</ecNumber>
    </recommendedName>
    <alternativeName>
        <fullName evidence="15">Nitrogen regulation protein B</fullName>
    </alternativeName>
</protein>
<evidence type="ECO:0000313" key="19">
    <source>
        <dbReference type="EMBL" id="KAF1689984.1"/>
    </source>
</evidence>
<evidence type="ECO:0000256" key="16">
    <source>
        <dbReference type="SAM" id="Phobius"/>
    </source>
</evidence>
<gene>
    <name evidence="19" type="ORF">CR938_03885</name>
</gene>
<keyword evidence="9" id="KW-0479">Metal-binding</keyword>
<dbReference type="GO" id="GO:0016020">
    <property type="term" value="C:membrane"/>
    <property type="evidence" value="ECO:0007669"/>
    <property type="project" value="InterPro"/>
</dbReference>
<keyword evidence="16" id="KW-0812">Transmembrane</keyword>
<reference evidence="19" key="1">
    <citation type="submission" date="2017-10" db="EMBL/GenBank/DDBJ databases">
        <title>Whole genome sequencing of members of genus Pseudoxanthomonas.</title>
        <authorList>
            <person name="Kumar S."/>
            <person name="Bansal K."/>
            <person name="Kaur A."/>
            <person name="Patil P."/>
            <person name="Sharma S."/>
            <person name="Patil P.B."/>
        </authorList>
    </citation>
    <scope>NUCLEOTIDE SEQUENCE</scope>
    <source>
        <strain evidence="19">DSM 22914</strain>
    </source>
</reference>
<keyword evidence="11" id="KW-0408">Iron</keyword>
<dbReference type="GO" id="GO:0005737">
    <property type="term" value="C:cytoplasm"/>
    <property type="evidence" value="ECO:0007669"/>
    <property type="project" value="UniProtKB-SubCell"/>
</dbReference>
<comment type="function">
    <text evidence="14">Member of the two-component regulatory system NreB/NreC involved in the control of dissimilatory nitrate/nitrite reduction in response to oxygen. NreB functions as a direct oxygen sensor histidine kinase which is autophosphorylated, in the absence of oxygen, probably at the conserved histidine residue, and transfers its phosphate group probably to a conserved aspartate residue of NreC. NreB/NreC activates the expression of the nitrate (narGHJI) and nitrite (nir) reductase operons, as well as the putative nitrate transporter gene narT.</text>
</comment>
<comment type="catalytic activity">
    <reaction evidence="1">
        <text>ATP + protein L-histidine = ADP + protein N-phospho-L-histidine.</text>
        <dbReference type="EC" id="2.7.13.3"/>
    </reaction>
</comment>
<evidence type="ECO:0000256" key="5">
    <source>
        <dbReference type="ARBA" id="ARBA00017322"/>
    </source>
</evidence>
<dbReference type="OrthoDB" id="9797605at2"/>
<evidence type="ECO:0000256" key="1">
    <source>
        <dbReference type="ARBA" id="ARBA00000085"/>
    </source>
</evidence>
<dbReference type="GO" id="GO:0046872">
    <property type="term" value="F:metal ion binding"/>
    <property type="evidence" value="ECO:0007669"/>
    <property type="project" value="UniProtKB-KW"/>
</dbReference>
<dbReference type="CDD" id="cd00130">
    <property type="entry name" value="PAS"/>
    <property type="match status" value="2"/>
</dbReference>
<keyword evidence="10" id="KW-0418">Kinase</keyword>
<name>A0A921NUS2_9GAMM</name>
<dbReference type="PANTHER" id="PTHR24421">
    <property type="entry name" value="NITRATE/NITRITE SENSOR PROTEIN NARX-RELATED"/>
    <property type="match status" value="1"/>
</dbReference>
<evidence type="ECO:0000256" key="8">
    <source>
        <dbReference type="ARBA" id="ARBA00022679"/>
    </source>
</evidence>
<keyword evidence="19" id="KW-0238">DNA-binding</keyword>
<evidence type="ECO:0000313" key="20">
    <source>
        <dbReference type="Proteomes" id="UP000717981"/>
    </source>
</evidence>
<comment type="subcellular location">
    <subcellularLocation>
        <location evidence="3">Cytoplasm</location>
    </subcellularLocation>
</comment>
<dbReference type="PRINTS" id="PR00344">
    <property type="entry name" value="BCTRLSENSOR"/>
</dbReference>
<dbReference type="InterPro" id="IPR000014">
    <property type="entry name" value="PAS"/>
</dbReference>
<dbReference type="GO" id="GO:0046983">
    <property type="term" value="F:protein dimerization activity"/>
    <property type="evidence" value="ECO:0007669"/>
    <property type="project" value="InterPro"/>
</dbReference>
<evidence type="ECO:0000256" key="14">
    <source>
        <dbReference type="ARBA" id="ARBA00024827"/>
    </source>
</evidence>
<dbReference type="Gene3D" id="1.20.5.1930">
    <property type="match status" value="1"/>
</dbReference>
<dbReference type="InterPro" id="IPR035965">
    <property type="entry name" value="PAS-like_dom_sf"/>
</dbReference>
<comment type="caution">
    <text evidence="19">The sequence shown here is derived from an EMBL/GenBank/DDBJ whole genome shotgun (WGS) entry which is preliminary data.</text>
</comment>
<evidence type="ECO:0000256" key="11">
    <source>
        <dbReference type="ARBA" id="ARBA00023004"/>
    </source>
</evidence>
<evidence type="ECO:0000259" key="18">
    <source>
        <dbReference type="PROSITE" id="PS50112"/>
    </source>
</evidence>
<dbReference type="InterPro" id="IPR005467">
    <property type="entry name" value="His_kinase_dom"/>
</dbReference>
<dbReference type="InterPro" id="IPR001610">
    <property type="entry name" value="PAC"/>
</dbReference>
<evidence type="ECO:0000256" key="15">
    <source>
        <dbReference type="ARBA" id="ARBA00030800"/>
    </source>
</evidence>
<dbReference type="CDD" id="cd16917">
    <property type="entry name" value="HATPase_UhpB-NarQ-NarX-like"/>
    <property type="match status" value="1"/>
</dbReference>
<evidence type="ECO:0000256" key="10">
    <source>
        <dbReference type="ARBA" id="ARBA00022777"/>
    </source>
</evidence>
<evidence type="ECO:0000256" key="6">
    <source>
        <dbReference type="ARBA" id="ARBA00022485"/>
    </source>
</evidence>
<dbReference type="Gene3D" id="3.30.565.10">
    <property type="entry name" value="Histidine kinase-like ATPase, C-terminal domain"/>
    <property type="match status" value="1"/>
</dbReference>
<keyword evidence="16" id="KW-1133">Transmembrane helix</keyword>
<comment type="cofactor">
    <cofactor evidence="2">
        <name>[4Fe-4S] cluster</name>
        <dbReference type="ChEBI" id="CHEBI:49883"/>
    </cofactor>
</comment>
<keyword evidence="12" id="KW-0902">Two-component regulatory system</keyword>
<dbReference type="GO" id="GO:0006355">
    <property type="term" value="P:regulation of DNA-templated transcription"/>
    <property type="evidence" value="ECO:0007669"/>
    <property type="project" value="InterPro"/>
</dbReference>
<dbReference type="EMBL" id="PDWK01000012">
    <property type="protein sequence ID" value="KAF1689984.1"/>
    <property type="molecule type" value="Genomic_DNA"/>
</dbReference>
<feature type="domain" description="Histidine kinase" evidence="17">
    <location>
        <begin position="576"/>
        <end position="661"/>
    </location>
</feature>
<sequence>MAWRIPLLYLLFGTAWVLASDRVVALLGAGDAQTMARFQAWKGGLFMGVTALLLYLLLRVVVARQLESERRTRESEARYRLLFDDNPNPMWTYEVDTLRIVDANQAASGFLGWSRGELRGMDMAVLWPPEHHGLFLEAVRSARDNPGQPQTTTVRLRLNDGRVRDVELRSTEVAGGAQRVRLVVLTDRTAEMDSQRAREEALARLQEAQRLARLGSWEVDTVTLQGRFCPIMLGLVGQAPDARPRGLGEVLVAADADSQARLERLLADTAAGRDRELDVLLPFTGPGGQERLLRVRARRVEEDGRVLLRGTAQDVTEEQHTRQLLDEREQQFRELVRILPDGVMILSGGHVFYANPACGGLFGRQPEALLGEPLSALVAPEDLEPLRAWLEGEAEPPGGAAHMRRADGTLFPASLSRAAARYGGKACTLLLVRDLSEPERMRDALAAGNRELQAMARRLFTAQEDERRAISRELHDDVGQAITAMKLSAHAAMAEDDDGRRRESLEDISATAAATLDKLRNLSMLLRPPQLDALGLEAALRWHAGVLFRNLPVLLEADIQPLPRRPEREVEQACFRIAQEALTNAVRHAGASRIALSLRDDDGRGLLLQVEDDGCGFQAGPARGLGLVIMRERAQSAGGQVSIESRPGHGTRVCLRLPYPLQAAA</sequence>
<dbReference type="Pfam" id="PF00989">
    <property type="entry name" value="PAS"/>
    <property type="match status" value="1"/>
</dbReference>
<keyword evidence="20" id="KW-1185">Reference proteome</keyword>
<dbReference type="PANTHER" id="PTHR24421:SF61">
    <property type="entry name" value="OXYGEN SENSOR HISTIDINE KINASE NREB"/>
    <property type="match status" value="1"/>
</dbReference>
<dbReference type="SMART" id="SM00387">
    <property type="entry name" value="HATPase_c"/>
    <property type="match status" value="1"/>
</dbReference>
<evidence type="ECO:0000256" key="4">
    <source>
        <dbReference type="ARBA" id="ARBA00012438"/>
    </source>
</evidence>
<dbReference type="InterPro" id="IPR004358">
    <property type="entry name" value="Sig_transdc_His_kin-like_C"/>
</dbReference>
<proteinExistence type="predicted"/>
<evidence type="ECO:0000256" key="12">
    <source>
        <dbReference type="ARBA" id="ARBA00023012"/>
    </source>
</evidence>
<accession>A0A921NUS2</accession>
<dbReference type="SMART" id="SM00091">
    <property type="entry name" value="PAS"/>
    <property type="match status" value="2"/>
</dbReference>
<dbReference type="SMART" id="SM00086">
    <property type="entry name" value="PAC"/>
    <property type="match status" value="3"/>
</dbReference>
<dbReference type="InterPro" id="IPR036890">
    <property type="entry name" value="HATPase_C_sf"/>
</dbReference>
<dbReference type="GO" id="GO:0000155">
    <property type="term" value="F:phosphorelay sensor kinase activity"/>
    <property type="evidence" value="ECO:0007669"/>
    <property type="project" value="InterPro"/>
</dbReference>
<feature type="domain" description="PAS" evidence="18">
    <location>
        <begin position="75"/>
        <end position="146"/>
    </location>
</feature>
<keyword evidence="7" id="KW-0963">Cytoplasm</keyword>
<feature type="domain" description="PAS" evidence="18">
    <location>
        <begin position="349"/>
        <end position="391"/>
    </location>
</feature>
<dbReference type="Pfam" id="PF13426">
    <property type="entry name" value="PAS_9"/>
    <property type="match status" value="1"/>
</dbReference>
<dbReference type="SUPFAM" id="SSF55874">
    <property type="entry name" value="ATPase domain of HSP90 chaperone/DNA topoisomerase II/histidine kinase"/>
    <property type="match status" value="1"/>
</dbReference>
<keyword evidence="6" id="KW-0004">4Fe-4S</keyword>
<evidence type="ECO:0000256" key="3">
    <source>
        <dbReference type="ARBA" id="ARBA00004496"/>
    </source>
</evidence>